<name>A0A6H0XU07_9PEZI</name>
<feature type="region of interest" description="Disordered" evidence="5">
    <location>
        <begin position="1076"/>
        <end position="1106"/>
    </location>
</feature>
<feature type="transmembrane region" description="Helical" evidence="6">
    <location>
        <begin position="99"/>
        <end position="120"/>
    </location>
</feature>
<evidence type="ECO:0000256" key="1">
    <source>
        <dbReference type="ARBA" id="ARBA00004167"/>
    </source>
</evidence>
<dbReference type="AlphaFoldDB" id="A0A6H0XU07"/>
<feature type="region of interest" description="Disordered" evidence="5">
    <location>
        <begin position="767"/>
        <end position="788"/>
    </location>
</feature>
<evidence type="ECO:0000256" key="4">
    <source>
        <dbReference type="ARBA" id="ARBA00023136"/>
    </source>
</evidence>
<feature type="domain" description="Dystroglycan-type cadherin-like" evidence="7">
    <location>
        <begin position="232"/>
        <end position="334"/>
    </location>
</feature>
<feature type="domain" description="Dystroglycan-type cadherin-like" evidence="7">
    <location>
        <begin position="123"/>
        <end position="217"/>
    </location>
</feature>
<reference evidence="8 9" key="1">
    <citation type="journal article" date="2016" name="Sci. Rep.">
        <title>Peltaster fructicola genome reveals evolution from an invasive phytopathogen to an ectophytic parasite.</title>
        <authorList>
            <person name="Xu C."/>
            <person name="Chen H."/>
            <person name="Gleason M.L."/>
            <person name="Xu J.R."/>
            <person name="Liu H."/>
            <person name="Zhang R."/>
            <person name="Sun G."/>
        </authorList>
    </citation>
    <scope>NUCLEOTIDE SEQUENCE [LARGE SCALE GENOMIC DNA]</scope>
    <source>
        <strain evidence="8 9">LNHT1506</strain>
    </source>
</reference>
<dbReference type="GO" id="GO:0016020">
    <property type="term" value="C:membrane"/>
    <property type="evidence" value="ECO:0007669"/>
    <property type="project" value="UniProtKB-SubCell"/>
</dbReference>
<evidence type="ECO:0000259" key="7">
    <source>
        <dbReference type="SMART" id="SM00736"/>
    </source>
</evidence>
<organism evidence="8 9">
    <name type="scientific">Peltaster fructicola</name>
    <dbReference type="NCBI Taxonomy" id="286661"/>
    <lineage>
        <taxon>Eukaryota</taxon>
        <taxon>Fungi</taxon>
        <taxon>Dikarya</taxon>
        <taxon>Ascomycota</taxon>
        <taxon>Pezizomycotina</taxon>
        <taxon>Dothideomycetes</taxon>
        <taxon>Dothideomycetes incertae sedis</taxon>
        <taxon>Peltaster</taxon>
    </lineage>
</organism>
<keyword evidence="2 6" id="KW-0812">Transmembrane</keyword>
<dbReference type="InterPro" id="IPR006644">
    <property type="entry name" value="Cadg"/>
</dbReference>
<comment type="subcellular location">
    <subcellularLocation>
        <location evidence="1">Membrane</location>
        <topology evidence="1">Single-pass membrane protein</topology>
    </subcellularLocation>
</comment>
<dbReference type="EMBL" id="CP051140">
    <property type="protein sequence ID" value="QIW98098.1"/>
    <property type="molecule type" value="Genomic_DNA"/>
</dbReference>
<dbReference type="Proteomes" id="UP000503462">
    <property type="component" value="Chromosome 2"/>
</dbReference>
<dbReference type="InterPro" id="IPR051694">
    <property type="entry name" value="Immunoregulatory_rcpt-like"/>
</dbReference>
<dbReference type="Gene3D" id="2.60.40.10">
    <property type="entry name" value="Immunoglobulins"/>
    <property type="match status" value="4"/>
</dbReference>
<gene>
    <name evidence="8" type="ORF">AMS68_003616</name>
</gene>
<feature type="compositionally biased region" description="Basic and acidic residues" evidence="5">
    <location>
        <begin position="697"/>
        <end position="715"/>
    </location>
</feature>
<feature type="transmembrane region" description="Helical" evidence="6">
    <location>
        <begin position="57"/>
        <end position="78"/>
    </location>
</feature>
<keyword evidence="3 6" id="KW-1133">Transmembrane helix</keyword>
<feature type="compositionally biased region" description="Polar residues" evidence="5">
    <location>
        <begin position="916"/>
        <end position="926"/>
    </location>
</feature>
<evidence type="ECO:0000256" key="5">
    <source>
        <dbReference type="SAM" id="MobiDB-lite"/>
    </source>
</evidence>
<dbReference type="PANTHER" id="PTHR15549">
    <property type="entry name" value="PAIRED IMMUNOGLOBULIN-LIKE TYPE 2 RECEPTOR"/>
    <property type="match status" value="1"/>
</dbReference>
<dbReference type="SMART" id="SM00736">
    <property type="entry name" value="CADG"/>
    <property type="match status" value="2"/>
</dbReference>
<feature type="region of interest" description="Disordered" evidence="5">
    <location>
        <begin position="902"/>
        <end position="1011"/>
    </location>
</feature>
<dbReference type="InterPro" id="IPR013783">
    <property type="entry name" value="Ig-like_fold"/>
</dbReference>
<feature type="transmembrane region" description="Helical" evidence="6">
    <location>
        <begin position="544"/>
        <end position="567"/>
    </location>
</feature>
<proteinExistence type="predicted"/>
<protein>
    <recommendedName>
        <fullName evidence="7">Dystroglycan-type cadherin-like domain-containing protein</fullName>
    </recommendedName>
</protein>
<keyword evidence="9" id="KW-1185">Reference proteome</keyword>
<evidence type="ECO:0000256" key="6">
    <source>
        <dbReference type="SAM" id="Phobius"/>
    </source>
</evidence>
<dbReference type="InterPro" id="IPR015919">
    <property type="entry name" value="Cadherin-like_sf"/>
</dbReference>
<dbReference type="GO" id="GO:0071944">
    <property type="term" value="C:cell periphery"/>
    <property type="evidence" value="ECO:0007669"/>
    <property type="project" value="UniProtKB-ARBA"/>
</dbReference>
<dbReference type="GO" id="GO:0005509">
    <property type="term" value="F:calcium ion binding"/>
    <property type="evidence" value="ECO:0007669"/>
    <property type="project" value="InterPro"/>
</dbReference>
<dbReference type="SUPFAM" id="SSF49313">
    <property type="entry name" value="Cadherin-like"/>
    <property type="match status" value="4"/>
</dbReference>
<dbReference type="OrthoDB" id="41532at2759"/>
<evidence type="ECO:0000256" key="3">
    <source>
        <dbReference type="ARBA" id="ARBA00022989"/>
    </source>
</evidence>
<evidence type="ECO:0000313" key="9">
    <source>
        <dbReference type="Proteomes" id="UP000503462"/>
    </source>
</evidence>
<dbReference type="Pfam" id="PF05345">
    <property type="entry name" value="He_PIG"/>
    <property type="match status" value="3"/>
</dbReference>
<accession>A0A6H0XU07</accession>
<feature type="region of interest" description="Disordered" evidence="5">
    <location>
        <begin position="647"/>
        <end position="754"/>
    </location>
</feature>
<evidence type="ECO:0000256" key="2">
    <source>
        <dbReference type="ARBA" id="ARBA00022692"/>
    </source>
</evidence>
<feature type="compositionally biased region" description="Acidic residues" evidence="5">
    <location>
        <begin position="902"/>
        <end position="913"/>
    </location>
</feature>
<feature type="compositionally biased region" description="Polar residues" evidence="5">
    <location>
        <begin position="779"/>
        <end position="788"/>
    </location>
</feature>
<keyword evidence="4 6" id="KW-0472">Membrane</keyword>
<feature type="compositionally biased region" description="Basic residues" evidence="5">
    <location>
        <begin position="731"/>
        <end position="740"/>
    </location>
</feature>
<evidence type="ECO:0000313" key="8">
    <source>
        <dbReference type="EMBL" id="QIW98098.1"/>
    </source>
</evidence>
<sequence>MLPRSLLRHALRRPRFTSTQWQSARRTLVAAPRPNSGPLMERRGDRALPAIPSTYGWLKTIPIFLLAMAGCSLAIFNYQKSNSSVGASWTVAAQMARTLNWTAVFSIAWMSSSLLALAAATPTVTFPFNSQVPLVARKNQAYNYQLSSSTFQPQQGLTYTLSQQPAWLSINSDNLTLLGTPGEADVGSSTFTITAADETGNAHMQCTLVIAGDPAPQLNGDFSQQLAAETNLSSTRPPTVALTPGTNFSFHFQQDSFIDIVQRKLYYYATLTDHTPLPSWLQFDAGSLSFTGVAPQLSAFPQSFQISLIASDYQGFAGASNAFTLVIASQQLAIVPSLQNIRYSPGTSLNYSLAQSIFLNGKQLATTDLRSATATLPSWASFDAKNLVISGTAPQDGAQNGSVAVVDNQGNTAQAILEFTSGNSSVFVGTIGTITATAGQDLNYAIPTSVLDTADVTLSLIVPSSADWLRLDPSARIIHGVVPTATSPSMVQATLEAQASGMSAAQMQAFAIAITNTTTGSATSTDAATAGNASSSTSGLSRGAIAAIVVCSIIGTLAILALVFCCLRRRRRREPYVRNTPSPQKRLISGPTLISKHPDSITVTTQMQLDVEKGGNESAELADEDRPPQIALEIPGSTRIGTRASGISQLSSIGNGEDAIRRDGNIPEWGRNPAALHKPHDSFSIPTEIARASSRQSRSESPSKRALRRALERQSKQSIGLGIDTGETGTVRKKSSRVRPKVSSAGLSATLDRSSCASLSTQATSLLSTKPSDFPRPPTQSTFSNASRSIPAMSMHGHDKRMSIRMLRRSDSINDSRPLDVRRESFIRARASTSLQSPLFSHGSRNPLEARGRGSSSDINLFTVIVGAIRVGLSKAEPARAISVRICFPRVISGSEYDELEAVEDDKDEEWEDISPAQSRHQSSQDLAAEMAKPRHQRSWVLPGEASPTPPPLSTVSRRGSSGRKAMPESEARARWKQHAMSPSPAAYSNTIPGIAEEEQSPTIPKKSPKRRFSYVNEPIGLVSKDSFTRAKYNERPRLGDTKSSRPVSVEKVERLSSLKAEAIDALAGSEIMEEDEQGAGLMGPSHALHSIEGTHKSARSGKAFL</sequence>